<sequence>MRRASMNSIPPNTNPTEHINDTTTDSTGGNASHAMAGQPQRPGQPTGSLSQGDSGVHPPLDGDGERAGQPGTSGAIAQTTQPQDATRELNTTNGPLPYSVVAERLAVNIARCLDALLDGAPEDIMINPEWIRGIHQRIAGELFPDWAGSFRHTDVQVGTHLPPQGFNVPIHVSNLCLDLAERMRHVSGLESIANLLAWVDWRFQWIHPFKDFNGRVGRILMAR</sequence>
<feature type="domain" description="Fido" evidence="4">
    <location>
        <begin position="126"/>
        <end position="223"/>
    </location>
</feature>
<organism evidence="5 6">
    <name type="scientific">Candidatus Methylumidiphilus alinenensis</name>
    <dbReference type="NCBI Taxonomy" id="2202197"/>
    <lineage>
        <taxon>Bacteria</taxon>
        <taxon>Pseudomonadati</taxon>
        <taxon>Pseudomonadota</taxon>
        <taxon>Gammaproteobacteria</taxon>
        <taxon>Methylococcales</taxon>
        <taxon>Candidatus Methylumidiphilus</taxon>
    </lineage>
</organism>
<evidence type="ECO:0000256" key="1">
    <source>
        <dbReference type="PIRSR" id="PIRSR640198-1"/>
    </source>
</evidence>
<feature type="active site" evidence="1">
    <location>
        <position position="207"/>
    </location>
</feature>
<proteinExistence type="predicted"/>
<name>A0A2W4RI92_9GAMM</name>
<dbReference type="PANTHER" id="PTHR13504">
    <property type="entry name" value="FIDO DOMAIN-CONTAINING PROTEIN DDB_G0283145"/>
    <property type="match status" value="1"/>
</dbReference>
<dbReference type="InterPro" id="IPR040198">
    <property type="entry name" value="Fido_containing"/>
</dbReference>
<dbReference type="InterPro" id="IPR036597">
    <property type="entry name" value="Fido-like_dom_sf"/>
</dbReference>
<evidence type="ECO:0000259" key="4">
    <source>
        <dbReference type="PROSITE" id="PS51459"/>
    </source>
</evidence>
<gene>
    <name evidence="5" type="ORF">DM484_04025</name>
</gene>
<feature type="compositionally biased region" description="Polar residues" evidence="3">
    <location>
        <begin position="70"/>
        <end position="94"/>
    </location>
</feature>
<feature type="compositionally biased region" description="Polar residues" evidence="3">
    <location>
        <begin position="41"/>
        <end position="53"/>
    </location>
</feature>
<dbReference type="PANTHER" id="PTHR13504:SF38">
    <property type="entry name" value="FIDO DOMAIN-CONTAINING PROTEIN"/>
    <property type="match status" value="1"/>
</dbReference>
<dbReference type="GO" id="GO:0005524">
    <property type="term" value="F:ATP binding"/>
    <property type="evidence" value="ECO:0007669"/>
    <property type="project" value="UniProtKB-KW"/>
</dbReference>
<evidence type="ECO:0000313" key="5">
    <source>
        <dbReference type="EMBL" id="PZN83611.1"/>
    </source>
</evidence>
<keyword evidence="2" id="KW-0067">ATP-binding</keyword>
<evidence type="ECO:0000313" key="6">
    <source>
        <dbReference type="Proteomes" id="UP000249396"/>
    </source>
</evidence>
<dbReference type="Proteomes" id="UP000249396">
    <property type="component" value="Unassembled WGS sequence"/>
</dbReference>
<dbReference type="EMBL" id="QJPH01000182">
    <property type="protein sequence ID" value="PZN83611.1"/>
    <property type="molecule type" value="Genomic_DNA"/>
</dbReference>
<dbReference type="AlphaFoldDB" id="A0A2W4RI92"/>
<evidence type="ECO:0000256" key="3">
    <source>
        <dbReference type="SAM" id="MobiDB-lite"/>
    </source>
</evidence>
<feature type="binding site" evidence="2">
    <location>
        <begin position="157"/>
        <end position="160"/>
    </location>
    <ligand>
        <name>ATP</name>
        <dbReference type="ChEBI" id="CHEBI:30616"/>
    </ligand>
</feature>
<dbReference type="Pfam" id="PF02661">
    <property type="entry name" value="Fic"/>
    <property type="match status" value="1"/>
</dbReference>
<dbReference type="PROSITE" id="PS51459">
    <property type="entry name" value="FIDO"/>
    <property type="match status" value="1"/>
</dbReference>
<accession>A0A2W4RI92</accession>
<feature type="compositionally biased region" description="Polar residues" evidence="3">
    <location>
        <begin position="1"/>
        <end position="30"/>
    </location>
</feature>
<reference evidence="5 6" key="1">
    <citation type="journal article" date="2018" name="Aquat. Microb. Ecol.">
        <title>Gammaproteobacterial methanotrophs dominate.</title>
        <authorList>
            <person name="Rissanen A.J."/>
            <person name="Saarenheimo J."/>
            <person name="Tiirola M."/>
            <person name="Peura S."/>
            <person name="Aalto S.L."/>
            <person name="Karvinen A."/>
            <person name="Nykanen H."/>
        </authorList>
    </citation>
    <scope>NUCLEOTIDE SEQUENCE [LARGE SCALE GENOMIC DNA]</scope>
    <source>
        <strain evidence="5">AMbin10</strain>
    </source>
</reference>
<evidence type="ECO:0000256" key="2">
    <source>
        <dbReference type="PIRSR" id="PIRSR640198-2"/>
    </source>
</evidence>
<protein>
    <recommendedName>
        <fullName evidence="4">Fido domain-containing protein</fullName>
    </recommendedName>
</protein>
<comment type="caution">
    <text evidence="5">The sequence shown here is derived from an EMBL/GenBank/DDBJ whole genome shotgun (WGS) entry which is preliminary data.</text>
</comment>
<dbReference type="InterPro" id="IPR003812">
    <property type="entry name" value="Fido"/>
</dbReference>
<keyword evidence="2" id="KW-0547">Nucleotide-binding</keyword>
<feature type="region of interest" description="Disordered" evidence="3">
    <location>
        <begin position="1"/>
        <end position="95"/>
    </location>
</feature>
<dbReference type="SUPFAM" id="SSF140931">
    <property type="entry name" value="Fic-like"/>
    <property type="match status" value="1"/>
</dbReference>
<dbReference type="Gene3D" id="1.10.3290.10">
    <property type="entry name" value="Fido-like domain"/>
    <property type="match status" value="1"/>
</dbReference>
<feature type="binding site" evidence="2">
    <location>
        <begin position="211"/>
        <end position="218"/>
    </location>
    <ligand>
        <name>ATP</name>
        <dbReference type="ChEBI" id="CHEBI:30616"/>
    </ligand>
</feature>